<dbReference type="InterPro" id="IPR036322">
    <property type="entry name" value="WD40_repeat_dom_sf"/>
</dbReference>
<evidence type="ECO:0000256" key="4">
    <source>
        <dbReference type="SAM" id="MobiDB-lite"/>
    </source>
</evidence>
<comment type="caution">
    <text evidence="5">The sequence shown here is derived from an EMBL/GenBank/DDBJ whole genome shotgun (WGS) entry which is preliminary data.</text>
</comment>
<evidence type="ECO:0008006" key="7">
    <source>
        <dbReference type="Google" id="ProtNLM"/>
    </source>
</evidence>
<feature type="repeat" description="WD" evidence="3">
    <location>
        <begin position="470"/>
        <end position="503"/>
    </location>
</feature>
<feature type="region of interest" description="Disordered" evidence="4">
    <location>
        <begin position="357"/>
        <end position="393"/>
    </location>
</feature>
<dbReference type="SUPFAM" id="SSF50978">
    <property type="entry name" value="WD40 repeat-like"/>
    <property type="match status" value="1"/>
</dbReference>
<reference evidence="5 6" key="1">
    <citation type="journal article" date="2019" name="Sci. Rep.">
        <title>A high-quality genome of Eragrostis curvula grass provides insights into Poaceae evolution and supports new strategies to enhance forage quality.</title>
        <authorList>
            <person name="Carballo J."/>
            <person name="Santos B.A.C.M."/>
            <person name="Zappacosta D."/>
            <person name="Garbus I."/>
            <person name="Selva J.P."/>
            <person name="Gallo C.A."/>
            <person name="Diaz A."/>
            <person name="Albertini E."/>
            <person name="Caccamo M."/>
            <person name="Echenique V."/>
        </authorList>
    </citation>
    <scope>NUCLEOTIDE SEQUENCE [LARGE SCALE GENOMIC DNA]</scope>
    <source>
        <strain evidence="6">cv. Victoria</strain>
        <tissue evidence="5">Leaf</tissue>
    </source>
</reference>
<evidence type="ECO:0000256" key="1">
    <source>
        <dbReference type="ARBA" id="ARBA00022574"/>
    </source>
</evidence>
<feature type="compositionally biased region" description="Low complexity" evidence="4">
    <location>
        <begin position="377"/>
        <end position="387"/>
    </location>
</feature>
<feature type="compositionally biased region" description="Basic and acidic residues" evidence="4">
    <location>
        <begin position="441"/>
        <end position="450"/>
    </location>
</feature>
<feature type="region of interest" description="Disordered" evidence="4">
    <location>
        <begin position="181"/>
        <end position="200"/>
    </location>
</feature>
<dbReference type="FunFam" id="2.130.10.10:FF:000329">
    <property type="entry name" value="WD repeat-containing protein 44"/>
    <property type="match status" value="1"/>
</dbReference>
<dbReference type="EMBL" id="RWGY01000240">
    <property type="protein sequence ID" value="TVU03008.1"/>
    <property type="molecule type" value="Genomic_DNA"/>
</dbReference>
<dbReference type="Pfam" id="PF00400">
    <property type="entry name" value="WD40"/>
    <property type="match status" value="4"/>
</dbReference>
<dbReference type="Proteomes" id="UP000324897">
    <property type="component" value="Unassembled WGS sequence"/>
</dbReference>
<feature type="region of interest" description="Disordered" evidence="4">
    <location>
        <begin position="864"/>
        <end position="883"/>
    </location>
</feature>
<dbReference type="PRINTS" id="PR00320">
    <property type="entry name" value="GPROTEINBRPT"/>
</dbReference>
<dbReference type="InterPro" id="IPR001680">
    <property type="entry name" value="WD40_rpt"/>
</dbReference>
<sequence length="945" mass="103403">LAASALPAPVTAVQTASSNNNAGKGRPPPSAGQARAAIYRDYRRRRRERGANHPLSKHAPSGAAQRWLLAEEGSNGPPAVKDVVARRRGRGRRGGAVGGSHLTPPLAATTSSSSPPSLPRLAHAASLRFRLVVSAPLARFAERRAGRAANAGGAMSVEEELEEQEGEEEEELFYESLDRILSSSGSSTSASDDDGADRPRRDAAAAALDLWTSQPASVQERRRRLLHLMGLAGDPSLARSDSGRSVSDDAANPPPASPVERSRSCGAAPGSSGRPPLGGARLRSSLSNASDAALEAVEEEDPRCLIRNLDDGSEFAVREEFCVREVGTGRQLSVEEFELFIGRSPIVQELMRRQSFSTPNSICTSNSQSGASTPMERSSSGSSNGGARSKRRSSWLRSIRCVVGSMVTPSRDRHSSDDKDTSSEKGGHHSSSTTDDSQDSVPRHGPDRIKVRQYGKSCKELSGLFMTQEIQAHNGSIWSIKFSPDGRYLASAGEDRVINVWEVVEFERVGKERDAEENEVCNPFVAMECNESSGPVVTSNASIGSHLEKKLRAMVLRSGGSVSSDRLMVPEYVFALSEKPVITFAGHTAAVLDLCWSKSQYLLSSSMDKTVRLWHMSSTYCLKTFSHSDYVTCIQFNPVDDRYFISGSLDEKVRIWNIPKREIVDWVDLHEMVTAACYTPDGKGALVGSHKGSCHLYDTSDDMLRYKKQIDLQNKKRKSSHKKITGFQFAPGSPSKVIITSADSRIRVLDDFELVHKFKGFRNTSSQISACLAGNGRYIISASEDSHVYIWRNIDDFEPNRKKGLISVTNTHEHFHCESVTVAVTWPFTSATLDSGMNSRKQELDRGSENDHVLQSKPAKVRDTPDVQHRSNITNNNSNHNGDRTCATWPEELMTPKNQIHKSSICLPHEGDQAPSRSAWGLVLVTAGREGQIRTFQNFGFPVRV</sequence>
<organism evidence="5 6">
    <name type="scientific">Eragrostis curvula</name>
    <name type="common">weeping love grass</name>
    <dbReference type="NCBI Taxonomy" id="38414"/>
    <lineage>
        <taxon>Eukaryota</taxon>
        <taxon>Viridiplantae</taxon>
        <taxon>Streptophyta</taxon>
        <taxon>Embryophyta</taxon>
        <taxon>Tracheophyta</taxon>
        <taxon>Spermatophyta</taxon>
        <taxon>Magnoliopsida</taxon>
        <taxon>Liliopsida</taxon>
        <taxon>Poales</taxon>
        <taxon>Poaceae</taxon>
        <taxon>PACMAD clade</taxon>
        <taxon>Chloridoideae</taxon>
        <taxon>Eragrostideae</taxon>
        <taxon>Eragrostidinae</taxon>
        <taxon>Eragrostis</taxon>
    </lineage>
</organism>
<feature type="region of interest" description="Disordered" evidence="4">
    <location>
        <begin position="407"/>
        <end position="450"/>
    </location>
</feature>
<feature type="compositionally biased region" description="Low complexity" evidence="4">
    <location>
        <begin position="102"/>
        <end position="119"/>
    </location>
</feature>
<dbReference type="PROSITE" id="PS50082">
    <property type="entry name" value="WD_REPEATS_2"/>
    <property type="match status" value="3"/>
</dbReference>
<feature type="repeat" description="WD" evidence="3">
    <location>
        <begin position="584"/>
        <end position="624"/>
    </location>
</feature>
<dbReference type="PROSITE" id="PS00678">
    <property type="entry name" value="WD_REPEATS_1"/>
    <property type="match status" value="1"/>
</dbReference>
<dbReference type="InterPro" id="IPR020472">
    <property type="entry name" value="WD40_PAC1"/>
</dbReference>
<keyword evidence="2" id="KW-0677">Repeat</keyword>
<feature type="compositionally biased region" description="Basic and acidic residues" evidence="4">
    <location>
        <begin position="410"/>
        <end position="427"/>
    </location>
</feature>
<dbReference type="CDD" id="cd00200">
    <property type="entry name" value="WD40"/>
    <property type="match status" value="1"/>
</dbReference>
<keyword evidence="1 3" id="KW-0853">WD repeat</keyword>
<dbReference type="PANTHER" id="PTHR14221">
    <property type="entry name" value="WD REPEAT DOMAIN 44"/>
    <property type="match status" value="1"/>
</dbReference>
<dbReference type="PROSITE" id="PS50294">
    <property type="entry name" value="WD_REPEATS_REGION"/>
    <property type="match status" value="3"/>
</dbReference>
<dbReference type="PANTHER" id="PTHR14221:SF37">
    <property type="entry name" value="WD REPEAT-CONTAINING PROTEIN 44"/>
    <property type="match status" value="1"/>
</dbReference>
<feature type="non-terminal residue" evidence="5">
    <location>
        <position position="1"/>
    </location>
</feature>
<evidence type="ECO:0000313" key="6">
    <source>
        <dbReference type="Proteomes" id="UP000324897"/>
    </source>
</evidence>
<dbReference type="AlphaFoldDB" id="A0A5J9SVJ9"/>
<feature type="region of interest" description="Disordered" evidence="4">
    <location>
        <begin position="233"/>
        <end position="284"/>
    </location>
</feature>
<feature type="region of interest" description="Disordered" evidence="4">
    <location>
        <begin position="148"/>
        <end position="172"/>
    </location>
</feature>
<evidence type="ECO:0000256" key="2">
    <source>
        <dbReference type="ARBA" id="ARBA00022737"/>
    </source>
</evidence>
<feature type="compositionally biased region" description="Low complexity" evidence="4">
    <location>
        <begin position="181"/>
        <end position="190"/>
    </location>
</feature>
<keyword evidence="6" id="KW-1185">Reference proteome</keyword>
<feature type="compositionally biased region" description="Acidic residues" evidence="4">
    <location>
        <begin position="157"/>
        <end position="172"/>
    </location>
</feature>
<feature type="compositionally biased region" description="Polar residues" evidence="4">
    <location>
        <begin position="357"/>
        <end position="376"/>
    </location>
</feature>
<evidence type="ECO:0000313" key="5">
    <source>
        <dbReference type="EMBL" id="TVU03008.1"/>
    </source>
</evidence>
<dbReference type="InterPro" id="IPR019775">
    <property type="entry name" value="WD40_repeat_CS"/>
</dbReference>
<feature type="compositionally biased region" description="Polar residues" evidence="4">
    <location>
        <begin position="12"/>
        <end position="22"/>
    </location>
</feature>
<proteinExistence type="predicted"/>
<accession>A0A5J9SVJ9</accession>
<feature type="region of interest" description="Disordered" evidence="4">
    <location>
        <begin position="1"/>
        <end position="119"/>
    </location>
</feature>
<dbReference type="SMART" id="SM00320">
    <property type="entry name" value="WD40"/>
    <property type="match status" value="6"/>
</dbReference>
<evidence type="ECO:0000256" key="3">
    <source>
        <dbReference type="PROSITE-ProRule" id="PRU00221"/>
    </source>
</evidence>
<protein>
    <recommendedName>
        <fullName evidence="7">Anaphase-promoting complex subunit 4 WD40 domain-containing protein</fullName>
    </recommendedName>
</protein>
<name>A0A5J9SVJ9_9POAL</name>
<dbReference type="OrthoDB" id="408728at2759"/>
<dbReference type="InterPro" id="IPR040324">
    <property type="entry name" value="WDR44/Dgr2"/>
</dbReference>
<gene>
    <name evidence="5" type="ORF">EJB05_51472</name>
</gene>
<dbReference type="Gene3D" id="2.130.10.10">
    <property type="entry name" value="YVTN repeat-like/Quinoprotein amine dehydrogenase"/>
    <property type="match status" value="1"/>
</dbReference>
<feature type="repeat" description="WD" evidence="3">
    <location>
        <begin position="624"/>
        <end position="658"/>
    </location>
</feature>
<dbReference type="InterPro" id="IPR015943">
    <property type="entry name" value="WD40/YVTN_repeat-like_dom_sf"/>
</dbReference>